<accession>A0A7X5Y9K9</accession>
<evidence type="ECO:0008006" key="5">
    <source>
        <dbReference type="Google" id="ProtNLM"/>
    </source>
</evidence>
<keyword evidence="4" id="KW-1185">Reference proteome</keyword>
<gene>
    <name evidence="2" type="ORF">F1644_16845</name>
    <name evidence="1" type="ORF">GGR15_000694</name>
</gene>
<dbReference type="EMBL" id="JAATLI010000002">
    <property type="protein sequence ID" value="NJC17089.1"/>
    <property type="molecule type" value="Genomic_DNA"/>
</dbReference>
<dbReference type="SUPFAM" id="SSF50630">
    <property type="entry name" value="Acid proteases"/>
    <property type="match status" value="1"/>
</dbReference>
<dbReference type="GeneID" id="86892998"/>
<protein>
    <recommendedName>
        <fullName evidence="5">PDZ domain-containing protein</fullName>
    </recommendedName>
</protein>
<dbReference type="EMBL" id="CP043839">
    <property type="protein sequence ID" value="WOF13827.1"/>
    <property type="molecule type" value="Genomic_DNA"/>
</dbReference>
<proteinExistence type="predicted"/>
<dbReference type="RefSeq" id="WP_118305328.1">
    <property type="nucleotide sequence ID" value="NZ_BMPA01000002.1"/>
</dbReference>
<reference evidence="2 4" key="1">
    <citation type="submission" date="2019-09" db="EMBL/GenBank/DDBJ databases">
        <title>Butyricimonas paravirosa DSM 105722 (=214-4 = JCM 18677 = CCUG 65563).</title>
        <authorList>
            <person name="Le Roy T."/>
            <person name="Cani P.D."/>
        </authorList>
    </citation>
    <scope>NUCLEOTIDE SEQUENCE [LARGE SCALE GENOMIC DNA]</scope>
    <source>
        <strain evidence="2 4">DSM 105722</strain>
    </source>
</reference>
<dbReference type="Proteomes" id="UP001302374">
    <property type="component" value="Chromosome"/>
</dbReference>
<evidence type="ECO:0000313" key="2">
    <source>
        <dbReference type="EMBL" id="WOF13827.1"/>
    </source>
</evidence>
<evidence type="ECO:0000313" key="4">
    <source>
        <dbReference type="Proteomes" id="UP001302374"/>
    </source>
</evidence>
<organism evidence="1 3">
    <name type="scientific">Butyricimonas paravirosa</name>
    <dbReference type="NCBI Taxonomy" id="1472417"/>
    <lineage>
        <taxon>Bacteria</taxon>
        <taxon>Pseudomonadati</taxon>
        <taxon>Bacteroidota</taxon>
        <taxon>Bacteroidia</taxon>
        <taxon>Bacteroidales</taxon>
        <taxon>Odoribacteraceae</taxon>
        <taxon>Butyricimonas</taxon>
    </lineage>
</organism>
<dbReference type="Gene3D" id="2.40.70.10">
    <property type="entry name" value="Acid Proteases"/>
    <property type="match status" value="2"/>
</dbReference>
<evidence type="ECO:0000313" key="1">
    <source>
        <dbReference type="EMBL" id="NJC17089.1"/>
    </source>
</evidence>
<name>A0A7X5Y9K9_9BACT</name>
<dbReference type="Proteomes" id="UP000576368">
    <property type="component" value="Unassembled WGS sequence"/>
</dbReference>
<dbReference type="InterPro" id="IPR021109">
    <property type="entry name" value="Peptidase_aspartic_dom_sf"/>
</dbReference>
<reference evidence="1 3" key="2">
    <citation type="submission" date="2020-03" db="EMBL/GenBank/DDBJ databases">
        <title>Genomic Encyclopedia of Type Strains, Phase IV (KMG-IV): sequencing the most valuable type-strain genomes for metagenomic binning, comparative biology and taxonomic classification.</title>
        <authorList>
            <person name="Goeker M."/>
        </authorList>
    </citation>
    <scope>NUCLEOTIDE SEQUENCE [LARGE SCALE GENOMIC DNA]</scope>
    <source>
        <strain evidence="1 3">DSM 105722</strain>
    </source>
</reference>
<evidence type="ECO:0000313" key="3">
    <source>
        <dbReference type="Proteomes" id="UP000576368"/>
    </source>
</evidence>
<dbReference type="AlphaFoldDB" id="A0A7X5Y9K9"/>
<sequence length="385" mass="42283">MRTIVFIVGLLVLFSAGVFGQQVTRRVCDTIHYELIREKIIIPVTVNGIKVKYIVDTGGKTGTMRDVAVDMKATSTGTSTSVSDINRAGTSFQTGILHDVELSPNYRLPRLETMIFPATGFFRELGVAGILGGDAFARSVITFDSREKIMVINYPYRPAGLKITDGVRMFPGQSSHSIVDVDFGGVSKRVLFDTGASGLLLLSSIDYGDLKDKVKNIKVAEAIGVNMVGISGVGQPVEIDKVAIGEMTFLDKKFTNVGSITINMGMSIIGIDMLRYGKIVIDYMRERFYFFPYGEEIVDAGGAPKTWNVGILPVKGHFEVTIVWDNLKDQLEFGDRVVNINGKNLSSVAQSQLEIDALLDAIEGDSAYIIILKEGRERKVEIKRF</sequence>